<dbReference type="EMBL" id="JADNRY010000018">
    <property type="protein sequence ID" value="KAF9073423.1"/>
    <property type="molecule type" value="Genomic_DNA"/>
</dbReference>
<evidence type="ECO:0000313" key="4">
    <source>
        <dbReference type="Proteomes" id="UP000772434"/>
    </source>
</evidence>
<reference evidence="3" key="1">
    <citation type="submission" date="2020-11" db="EMBL/GenBank/DDBJ databases">
        <authorList>
            <consortium name="DOE Joint Genome Institute"/>
            <person name="Ahrendt S."/>
            <person name="Riley R."/>
            <person name="Andreopoulos W."/>
            <person name="Labutti K."/>
            <person name="Pangilinan J."/>
            <person name="Ruiz-Duenas F.J."/>
            <person name="Barrasa J.M."/>
            <person name="Sanchez-Garcia M."/>
            <person name="Camarero S."/>
            <person name="Miyauchi S."/>
            <person name="Serrano A."/>
            <person name="Linde D."/>
            <person name="Babiker R."/>
            <person name="Drula E."/>
            <person name="Ayuso-Fernandez I."/>
            <person name="Pacheco R."/>
            <person name="Padilla G."/>
            <person name="Ferreira P."/>
            <person name="Barriuso J."/>
            <person name="Kellner H."/>
            <person name="Castanera R."/>
            <person name="Alfaro M."/>
            <person name="Ramirez L."/>
            <person name="Pisabarro A.G."/>
            <person name="Kuo A."/>
            <person name="Tritt A."/>
            <person name="Lipzen A."/>
            <person name="He G."/>
            <person name="Yan M."/>
            <person name="Ng V."/>
            <person name="Cullen D."/>
            <person name="Martin F."/>
            <person name="Rosso M.-N."/>
            <person name="Henrissat B."/>
            <person name="Hibbett D."/>
            <person name="Martinez A.T."/>
            <person name="Grigoriev I.V."/>
        </authorList>
    </citation>
    <scope>NUCLEOTIDE SEQUENCE</scope>
    <source>
        <strain evidence="3">AH 40177</strain>
    </source>
</reference>
<evidence type="ECO:0000256" key="1">
    <source>
        <dbReference type="SAM" id="Phobius"/>
    </source>
</evidence>
<proteinExistence type="predicted"/>
<keyword evidence="1" id="KW-0812">Transmembrane</keyword>
<dbReference type="OrthoDB" id="2955592at2759"/>
<dbReference type="AlphaFoldDB" id="A0A9P5Q2A6"/>
<feature type="transmembrane region" description="Helical" evidence="1">
    <location>
        <begin position="127"/>
        <end position="150"/>
    </location>
</feature>
<dbReference type="Proteomes" id="UP000772434">
    <property type="component" value="Unassembled WGS sequence"/>
</dbReference>
<gene>
    <name evidence="3" type="ORF">BDP27DRAFT_301139</name>
</gene>
<keyword evidence="1" id="KW-0472">Membrane</keyword>
<feature type="domain" description="DUF6533" evidence="2">
    <location>
        <begin position="26"/>
        <end position="71"/>
    </location>
</feature>
<organism evidence="3 4">
    <name type="scientific">Rhodocollybia butyracea</name>
    <dbReference type="NCBI Taxonomy" id="206335"/>
    <lineage>
        <taxon>Eukaryota</taxon>
        <taxon>Fungi</taxon>
        <taxon>Dikarya</taxon>
        <taxon>Basidiomycota</taxon>
        <taxon>Agaricomycotina</taxon>
        <taxon>Agaricomycetes</taxon>
        <taxon>Agaricomycetidae</taxon>
        <taxon>Agaricales</taxon>
        <taxon>Marasmiineae</taxon>
        <taxon>Omphalotaceae</taxon>
        <taxon>Rhodocollybia</taxon>
    </lineage>
</organism>
<keyword evidence="4" id="KW-1185">Reference proteome</keyword>
<protein>
    <recommendedName>
        <fullName evidence="2">DUF6533 domain-containing protein</fullName>
    </recommendedName>
</protein>
<dbReference type="InterPro" id="IPR045340">
    <property type="entry name" value="DUF6533"/>
</dbReference>
<keyword evidence="1" id="KW-1133">Transmembrane helix</keyword>
<dbReference type="Pfam" id="PF20151">
    <property type="entry name" value="DUF6533"/>
    <property type="match status" value="1"/>
</dbReference>
<sequence>MSSSSSDQAIAEEITQLQFLLLLDNYTLLSAFVLWFQDLFLTLPTEIRAIWSSPLTGSSILFVLNRYSFLLHAAIQLAISLPGEMTSISCRNLVVASRVSSSVADAATKLLSILRVYALFGQKRSLFFLLCPFIIVNIVFTFLVCFSATVTTSRGTIAESILPCVVGQDAEIKINHYLPFPPTGFRRDHLHLDFGPNRQPCHSIPKIWYTEHRGGRLA</sequence>
<accession>A0A9P5Q2A6</accession>
<name>A0A9P5Q2A6_9AGAR</name>
<comment type="caution">
    <text evidence="3">The sequence shown here is derived from an EMBL/GenBank/DDBJ whole genome shotgun (WGS) entry which is preliminary data.</text>
</comment>
<evidence type="ECO:0000313" key="3">
    <source>
        <dbReference type="EMBL" id="KAF9073423.1"/>
    </source>
</evidence>
<evidence type="ECO:0000259" key="2">
    <source>
        <dbReference type="Pfam" id="PF20151"/>
    </source>
</evidence>